<comment type="subcellular location">
    <subcellularLocation>
        <location evidence="1">Nucleus</location>
    </subcellularLocation>
</comment>
<evidence type="ECO:0000256" key="3">
    <source>
        <dbReference type="ARBA" id="ARBA00022448"/>
    </source>
</evidence>
<dbReference type="PANTHER" id="PTHR10997:SF7">
    <property type="entry name" value="IMPORTIN-11"/>
    <property type="match status" value="1"/>
</dbReference>
<sequence length="1002" mass="113213">MARPIESVVPDELYNVVASATSQDPALVTASASRLKQMLDLHGSFECLNAIACQRSVPLIIRQQSIIQFKNAALVHWRGRRLISDEQKVNVRARCLSLLDETDDVIADCNKYIIAKIARIDFPVIWPNLMTDLMSSTDNAIKFFVNSAGNDLKATLILRRCLEILNTIFKEFSSVRMPSGIKVMGQLVVALHQVFEGYYAILTTIFSPMMDTSSVSTRPTADAIFLAHLTYKCLCKLAVWTWNRTGLNSFRELQPWIDGFFDSSAVQSKTLIELRISVFSALSSSQSLHNLDPCTMRSLDYLTRHIRQFGKLFRRMQQLFCAKFVALSACNDLVLYYWSKVVQATNGPPEFIADSQWAVFPVRFIVQAMAIFKESLAFSKEFVEEAVRLLVTRFIPLNPKDLDAWFADPEEWINVEDKEDEQWEYELRPCSERVLMTLANQYGSFVTPLLEATFNQVIGLPTIDLDSILQKEALYCAIGRCAQRLKAIIPFQQWVGQNLTVEVRDPNPNYPIIKRRIAWVLGKWVSDECTSPSNDIWNIVIYLLSARGPGTDAVSLQFDADAFAPHLPAAISHLIELLVETDTLEAKRRVTQCLNIIIERMGFQIVPYVEMISESIPQLWTTAGTNVLYKATLLETVTKLVESSRHSSALLNVLIVPLLRESFSDGSRIQLDEDGLVLWKAALRNAVTLDSKDGLPSLLELFPIAIDFLSENLDLLGSITTVIQSYFVLDAIKVLQAYARPLFNAFVSAIEQAVETNQKDMIIVLQLMAQLAPAQLWAEPIHASGLFTVLIKTVMDDKRSTILLTEHVCLFARIALNDSTILSQLISASAAALKKPESELWNELLDQWWRRFDNMSEPRYRKLAAMGIACIVETGRVEVMDRLKGEIVNLWLDVFLEMREAVAEISFGETHMSPLVAFWKDDGSALPTILDELQDTPEYERWIKVFIVSIYQQDPVETAKLTTFVRQKLDRVHVMYGPALEATYLSGADSGVLKQLRDELIS</sequence>
<protein>
    <recommendedName>
        <fullName evidence="5">Importin N-terminal domain-containing protein</fullName>
    </recommendedName>
</protein>
<dbReference type="Proteomes" id="UP000308199">
    <property type="component" value="Unassembled WGS sequence"/>
</dbReference>
<dbReference type="EMBL" id="SGPK01000013">
    <property type="protein sequence ID" value="THH11497.1"/>
    <property type="molecule type" value="Genomic_DNA"/>
</dbReference>
<name>A0A4S4LI88_9AGAM</name>
<dbReference type="InterPro" id="IPR016024">
    <property type="entry name" value="ARM-type_fold"/>
</dbReference>
<feature type="domain" description="Importin N-terminal" evidence="5">
    <location>
        <begin position="31"/>
        <end position="101"/>
    </location>
</feature>
<dbReference type="OrthoDB" id="361693at2759"/>
<evidence type="ECO:0000256" key="1">
    <source>
        <dbReference type="ARBA" id="ARBA00004123"/>
    </source>
</evidence>
<keyword evidence="4" id="KW-0539">Nucleus</keyword>
<dbReference type="InterPro" id="IPR058669">
    <property type="entry name" value="TPR_IPO7/11-like"/>
</dbReference>
<keyword evidence="7" id="KW-1185">Reference proteome</keyword>
<evidence type="ECO:0000256" key="4">
    <source>
        <dbReference type="ARBA" id="ARBA00023242"/>
    </source>
</evidence>
<comment type="caution">
    <text evidence="6">The sequence shown here is derived from an EMBL/GenBank/DDBJ whole genome shotgun (WGS) entry which is preliminary data.</text>
</comment>
<organism evidence="6 7">
    <name type="scientific">Phellinidium pouzarii</name>
    <dbReference type="NCBI Taxonomy" id="167371"/>
    <lineage>
        <taxon>Eukaryota</taxon>
        <taxon>Fungi</taxon>
        <taxon>Dikarya</taxon>
        <taxon>Basidiomycota</taxon>
        <taxon>Agaricomycotina</taxon>
        <taxon>Agaricomycetes</taxon>
        <taxon>Hymenochaetales</taxon>
        <taxon>Hymenochaetaceae</taxon>
        <taxon>Phellinidium</taxon>
    </lineage>
</organism>
<dbReference type="PROSITE" id="PS50166">
    <property type="entry name" value="IMPORTIN_B_NT"/>
    <property type="match status" value="1"/>
</dbReference>
<comment type="similarity">
    <text evidence="2">Belongs to the importin beta family.</text>
</comment>
<dbReference type="AlphaFoldDB" id="A0A4S4LI88"/>
<dbReference type="PANTHER" id="PTHR10997">
    <property type="entry name" value="IMPORTIN-7, 8, 11"/>
    <property type="match status" value="1"/>
</dbReference>
<dbReference type="Gene3D" id="1.25.10.10">
    <property type="entry name" value="Leucine-rich Repeat Variant"/>
    <property type="match status" value="1"/>
</dbReference>
<evidence type="ECO:0000259" key="5">
    <source>
        <dbReference type="PROSITE" id="PS50166"/>
    </source>
</evidence>
<dbReference type="InterPro" id="IPR011989">
    <property type="entry name" value="ARM-like"/>
</dbReference>
<dbReference type="GO" id="GO:0005635">
    <property type="term" value="C:nuclear envelope"/>
    <property type="evidence" value="ECO:0007669"/>
    <property type="project" value="TreeGrafter"/>
</dbReference>
<dbReference type="SUPFAM" id="SSF48371">
    <property type="entry name" value="ARM repeat"/>
    <property type="match status" value="1"/>
</dbReference>
<dbReference type="GO" id="GO:0005829">
    <property type="term" value="C:cytosol"/>
    <property type="evidence" value="ECO:0007669"/>
    <property type="project" value="TreeGrafter"/>
</dbReference>
<evidence type="ECO:0000256" key="2">
    <source>
        <dbReference type="ARBA" id="ARBA00007991"/>
    </source>
</evidence>
<keyword evidence="3" id="KW-0813">Transport</keyword>
<gene>
    <name evidence="6" type="ORF">EW145_g638</name>
</gene>
<accession>A0A4S4LI88</accession>
<reference evidence="6 7" key="1">
    <citation type="submission" date="2019-02" db="EMBL/GenBank/DDBJ databases">
        <title>Genome sequencing of the rare red list fungi Phellinidium pouzarii.</title>
        <authorList>
            <person name="Buettner E."/>
            <person name="Kellner H."/>
        </authorList>
    </citation>
    <scope>NUCLEOTIDE SEQUENCE [LARGE SCALE GENOMIC DNA]</scope>
    <source>
        <strain evidence="6 7">DSM 108285</strain>
    </source>
</reference>
<evidence type="ECO:0000313" key="7">
    <source>
        <dbReference type="Proteomes" id="UP000308199"/>
    </source>
</evidence>
<dbReference type="GO" id="GO:0031267">
    <property type="term" value="F:small GTPase binding"/>
    <property type="evidence" value="ECO:0007669"/>
    <property type="project" value="InterPro"/>
</dbReference>
<dbReference type="Pfam" id="PF25758">
    <property type="entry name" value="TPR_IPO11"/>
    <property type="match status" value="1"/>
</dbReference>
<proteinExistence type="inferred from homology"/>
<evidence type="ECO:0000313" key="6">
    <source>
        <dbReference type="EMBL" id="THH11497.1"/>
    </source>
</evidence>
<dbReference type="InterPro" id="IPR001494">
    <property type="entry name" value="Importin-beta_N"/>
</dbReference>
<dbReference type="GO" id="GO:0006606">
    <property type="term" value="P:protein import into nucleus"/>
    <property type="evidence" value="ECO:0007669"/>
    <property type="project" value="TreeGrafter"/>
</dbReference>